<dbReference type="Gene3D" id="2.60.40.1890">
    <property type="entry name" value="PCu(A)C copper chaperone"/>
    <property type="match status" value="1"/>
</dbReference>
<name>A0AAW8NED4_PSEOX</name>
<dbReference type="SUPFAM" id="SSF110087">
    <property type="entry name" value="DR1885-like metal-binding protein"/>
    <property type="match status" value="1"/>
</dbReference>
<dbReference type="InterPro" id="IPR058248">
    <property type="entry name" value="Lxx211020-like"/>
</dbReference>
<feature type="signal peptide" evidence="2">
    <location>
        <begin position="1"/>
        <end position="26"/>
    </location>
</feature>
<dbReference type="PANTHER" id="PTHR36302:SF1">
    <property type="entry name" value="COPPER CHAPERONE PCU(A)C"/>
    <property type="match status" value="1"/>
</dbReference>
<reference evidence="3" key="1">
    <citation type="submission" date="2023-07" db="EMBL/GenBank/DDBJ databases">
        <title>Sorghum-associated microbial communities from plants grown in Nebraska, USA.</title>
        <authorList>
            <person name="Schachtman D."/>
        </authorList>
    </citation>
    <scope>NUCLEOTIDE SEQUENCE</scope>
    <source>
        <strain evidence="3">BE261</strain>
    </source>
</reference>
<dbReference type="RefSeq" id="WP_139031062.1">
    <property type="nucleotide sequence ID" value="NZ_JAVDWN010000020.1"/>
</dbReference>
<comment type="caution">
    <text evidence="3">The sequence shown here is derived from an EMBL/GenBank/DDBJ whole genome shotgun (WGS) entry which is preliminary data.</text>
</comment>
<dbReference type="AlphaFoldDB" id="A0AAW8NED4"/>
<accession>A0AAW8NED4</accession>
<dbReference type="PROSITE" id="PS51257">
    <property type="entry name" value="PROKAR_LIPOPROTEIN"/>
    <property type="match status" value="1"/>
</dbReference>
<proteinExistence type="predicted"/>
<evidence type="ECO:0000313" key="4">
    <source>
        <dbReference type="Proteomes" id="UP001262032"/>
    </source>
</evidence>
<keyword evidence="2" id="KW-0732">Signal</keyword>
<organism evidence="3 4">
    <name type="scientific">Pseudarthrobacter oxydans</name>
    <name type="common">Arthrobacter oxydans</name>
    <dbReference type="NCBI Taxonomy" id="1671"/>
    <lineage>
        <taxon>Bacteria</taxon>
        <taxon>Bacillati</taxon>
        <taxon>Actinomycetota</taxon>
        <taxon>Actinomycetes</taxon>
        <taxon>Micrococcales</taxon>
        <taxon>Micrococcaceae</taxon>
        <taxon>Pseudarthrobacter</taxon>
    </lineage>
</organism>
<dbReference type="PANTHER" id="PTHR36302">
    <property type="entry name" value="BLR7088 PROTEIN"/>
    <property type="match status" value="1"/>
</dbReference>
<dbReference type="Pfam" id="PF04314">
    <property type="entry name" value="PCuAC"/>
    <property type="match status" value="1"/>
</dbReference>
<dbReference type="InterPro" id="IPR036182">
    <property type="entry name" value="PCuAC_sf"/>
</dbReference>
<dbReference type="Proteomes" id="UP001262032">
    <property type="component" value="Unassembled WGS sequence"/>
</dbReference>
<gene>
    <name evidence="3" type="ORF">J2X12_003940</name>
</gene>
<dbReference type="EMBL" id="JAVDWN010000020">
    <property type="protein sequence ID" value="MDR7165886.1"/>
    <property type="molecule type" value="Genomic_DNA"/>
</dbReference>
<dbReference type="InterPro" id="IPR007410">
    <property type="entry name" value="LpqE-like"/>
</dbReference>
<protein>
    <submittedName>
        <fullName evidence="3">Copper(I)-binding protein</fullName>
    </submittedName>
</protein>
<feature type="chain" id="PRO_5043443343" evidence="2">
    <location>
        <begin position="27"/>
        <end position="197"/>
    </location>
</feature>
<sequence>MSKNPVYPALSLLAAAALALTGCAPAASTQTPAASAVVDSTATDALAVSQPWVKAATSGMTGGFGVITNTSGADITITGASSPAARTVELHETVTAPTGAMQMQAKEGGFVIPAGGELRLEPGANHLMLMGLPGPVTPGAEVTFTLELAGGGSFEFTALAKDFSGANENYVGEGAGMSHGQPSGTAESSAGAMPTSK</sequence>
<evidence type="ECO:0000256" key="1">
    <source>
        <dbReference type="SAM" id="MobiDB-lite"/>
    </source>
</evidence>
<evidence type="ECO:0000313" key="3">
    <source>
        <dbReference type="EMBL" id="MDR7165886.1"/>
    </source>
</evidence>
<evidence type="ECO:0000256" key="2">
    <source>
        <dbReference type="SAM" id="SignalP"/>
    </source>
</evidence>
<feature type="region of interest" description="Disordered" evidence="1">
    <location>
        <begin position="173"/>
        <end position="197"/>
    </location>
</feature>